<evidence type="ECO:0000259" key="1">
    <source>
        <dbReference type="Pfam" id="PF00294"/>
    </source>
</evidence>
<reference evidence="3" key="1">
    <citation type="submission" date="2016-10" db="EMBL/GenBank/DDBJ databases">
        <authorList>
            <person name="Varghese N."/>
            <person name="Submissions S."/>
        </authorList>
    </citation>
    <scope>NUCLEOTIDE SEQUENCE [LARGE SCALE GENOMIC DNA]</scope>
    <source>
        <strain evidence="3">NLAE-zl-G277</strain>
    </source>
</reference>
<dbReference type="Gene3D" id="3.40.1190.20">
    <property type="match status" value="1"/>
</dbReference>
<keyword evidence="3" id="KW-1185">Reference proteome</keyword>
<sequence>MKYLVVGPTIINDIIFADQSRKNQVLGGSIFCVAGIKLWCDDCLYLSNVGEDFDRFYGDWMRANGCSTAGLRYILPHTWYTTLTYGDQGLHSEVSIYGPEEEALLETLDTIDPAHIAAHCREDTRGIYVEASEADPLWDRLDEVRAGGKQAKFMWEIPTSATMDPARAPKVLETIRKVDIYSLNLPEAMSLFQADGEEAAIRAILELGTPCFFRVGKRGSYMIQNGKATFEPSLTVGPIVDATGCGNVSTAAALFGWCEGFPPQVTARLANISAAYNLLQYGPYPAATKQVREEAMGLLNAGITADSAK</sequence>
<proteinExistence type="predicted"/>
<dbReference type="STRING" id="460384.SAMN05216313_11354"/>
<dbReference type="PANTHER" id="PTHR47098">
    <property type="entry name" value="PROTEIN MAK32"/>
    <property type="match status" value="1"/>
</dbReference>
<dbReference type="Pfam" id="PF00294">
    <property type="entry name" value="PfkB"/>
    <property type="match status" value="1"/>
</dbReference>
<dbReference type="AlphaFoldDB" id="A0A1I0GUX5"/>
<accession>A0A1I0GUX5</accession>
<dbReference type="RefSeq" id="WP_092364623.1">
    <property type="nucleotide sequence ID" value="NZ_DAINWJ010000204.1"/>
</dbReference>
<dbReference type="GO" id="GO:0016301">
    <property type="term" value="F:kinase activity"/>
    <property type="evidence" value="ECO:0007669"/>
    <property type="project" value="UniProtKB-KW"/>
</dbReference>
<dbReference type="SUPFAM" id="SSF53613">
    <property type="entry name" value="Ribokinase-like"/>
    <property type="match status" value="1"/>
</dbReference>
<evidence type="ECO:0000313" key="2">
    <source>
        <dbReference type="EMBL" id="SET75014.1"/>
    </source>
</evidence>
<dbReference type="EMBL" id="FOIM01000013">
    <property type="protein sequence ID" value="SET75014.1"/>
    <property type="molecule type" value="Genomic_DNA"/>
</dbReference>
<keyword evidence="2" id="KW-0808">Transferase</keyword>
<feature type="domain" description="Carbohydrate kinase PfkB" evidence="1">
    <location>
        <begin position="24"/>
        <end position="285"/>
    </location>
</feature>
<organism evidence="2 3">
    <name type="scientific">Enterocloster lavalensis</name>
    <dbReference type="NCBI Taxonomy" id="460384"/>
    <lineage>
        <taxon>Bacteria</taxon>
        <taxon>Bacillati</taxon>
        <taxon>Bacillota</taxon>
        <taxon>Clostridia</taxon>
        <taxon>Lachnospirales</taxon>
        <taxon>Lachnospiraceae</taxon>
        <taxon>Enterocloster</taxon>
    </lineage>
</organism>
<name>A0A1I0GUX5_9FIRM</name>
<dbReference type="InterPro" id="IPR029056">
    <property type="entry name" value="Ribokinase-like"/>
</dbReference>
<gene>
    <name evidence="2" type="ORF">SAMN05216313_11354</name>
</gene>
<dbReference type="InterPro" id="IPR011611">
    <property type="entry name" value="PfkB_dom"/>
</dbReference>
<dbReference type="PANTHER" id="PTHR47098:SF2">
    <property type="entry name" value="PROTEIN MAK32"/>
    <property type="match status" value="1"/>
</dbReference>
<evidence type="ECO:0000313" key="3">
    <source>
        <dbReference type="Proteomes" id="UP000198508"/>
    </source>
</evidence>
<dbReference type="Proteomes" id="UP000198508">
    <property type="component" value="Unassembled WGS sequence"/>
</dbReference>
<protein>
    <submittedName>
        <fullName evidence="2">Sugar or nucleoside kinase, ribokinase family</fullName>
    </submittedName>
</protein>
<dbReference type="GeneID" id="93280579"/>
<keyword evidence="2" id="KW-0418">Kinase</keyword>